<proteinExistence type="predicted"/>
<dbReference type="Proteomes" id="UP000186806">
    <property type="component" value="Unassembled WGS sequence"/>
</dbReference>
<name>A0A1Q8TF01_9GAMM</name>
<evidence type="ECO:0000313" key="2">
    <source>
        <dbReference type="Proteomes" id="UP000186806"/>
    </source>
</evidence>
<dbReference type="EMBL" id="MSDQ01000007">
    <property type="protein sequence ID" value="OLO12267.1"/>
    <property type="molecule type" value="Genomic_DNA"/>
</dbReference>
<reference evidence="1 2" key="1">
    <citation type="submission" date="2016-12" db="EMBL/GenBank/DDBJ databases">
        <title>Draft genome sequences of strains Salinicola socius SMB35, Salinicola sp. MH3R3-1 and Chromohalobacter sp. SMB17 from the Verkhnekamsk potash mining region of Russia.</title>
        <authorList>
            <person name="Mavrodi D.V."/>
            <person name="Olsson B.E."/>
            <person name="Korsakova E.S."/>
            <person name="Pyankova A."/>
            <person name="Mavrodi O.V."/>
            <person name="Plotnikova E.G."/>
        </authorList>
    </citation>
    <scope>NUCLEOTIDE SEQUENCE [LARGE SCALE GENOMIC DNA]</scope>
    <source>
        <strain evidence="1 2">SMB17</strain>
    </source>
</reference>
<organism evidence="1 2">
    <name type="scientific">Chromohalobacter japonicus</name>
    <dbReference type="NCBI Taxonomy" id="223900"/>
    <lineage>
        <taxon>Bacteria</taxon>
        <taxon>Pseudomonadati</taxon>
        <taxon>Pseudomonadota</taxon>
        <taxon>Gammaproteobacteria</taxon>
        <taxon>Oceanospirillales</taxon>
        <taxon>Halomonadaceae</taxon>
        <taxon>Chromohalobacter</taxon>
    </lineage>
</organism>
<accession>A0A1Q8TF01</accession>
<dbReference type="NCBIfam" id="NF046101">
    <property type="entry name" value="PA3496_fam"/>
    <property type="match status" value="1"/>
</dbReference>
<dbReference type="InterPro" id="IPR058059">
    <property type="entry name" value="PA3496-like"/>
</dbReference>
<sequence length="64" mass="7807">MRDAAHLQSLKSELLDIHMSLEMLEHEQRKKSAATRYLRARRGIELHQEFKRLERNIVDYDDWQ</sequence>
<evidence type="ECO:0000313" key="1">
    <source>
        <dbReference type="EMBL" id="OLO12267.1"/>
    </source>
</evidence>
<dbReference type="RefSeq" id="WP_075368476.1">
    <property type="nucleotide sequence ID" value="NZ_MSDQ01000007.1"/>
</dbReference>
<gene>
    <name evidence="1" type="ORF">BTW10_05025</name>
</gene>
<keyword evidence="2" id="KW-1185">Reference proteome</keyword>
<protein>
    <submittedName>
        <fullName evidence="1">Uncharacterized protein</fullName>
    </submittedName>
</protein>
<dbReference type="AlphaFoldDB" id="A0A1Q8TF01"/>
<comment type="caution">
    <text evidence="1">The sequence shown here is derived from an EMBL/GenBank/DDBJ whole genome shotgun (WGS) entry which is preliminary data.</text>
</comment>